<reference evidence="11 12" key="1">
    <citation type="submission" date="2023-09" db="EMBL/GenBank/DDBJ databases">
        <authorList>
            <person name="Page C.A."/>
            <person name="Perez-Diaz I.M."/>
        </authorList>
    </citation>
    <scope>NUCLEOTIDE SEQUENCE [LARGE SCALE GENOMIC DNA]</scope>
    <source>
        <strain evidence="11 12">Ll15</strain>
    </source>
</reference>
<evidence type="ECO:0000259" key="9">
    <source>
        <dbReference type="PROSITE" id="PS50111"/>
    </source>
</evidence>
<organism evidence="11 12">
    <name type="scientific">Lysinibacillus louembei</name>
    <dbReference type="NCBI Taxonomy" id="1470088"/>
    <lineage>
        <taxon>Bacteria</taxon>
        <taxon>Bacillati</taxon>
        <taxon>Bacillota</taxon>
        <taxon>Bacilli</taxon>
        <taxon>Bacillales</taxon>
        <taxon>Bacillaceae</taxon>
        <taxon>Lysinibacillus</taxon>
    </lineage>
</organism>
<evidence type="ECO:0000313" key="11">
    <source>
        <dbReference type="EMBL" id="WPK11341.1"/>
    </source>
</evidence>
<evidence type="ECO:0000256" key="1">
    <source>
        <dbReference type="ARBA" id="ARBA00004236"/>
    </source>
</evidence>
<feature type="transmembrane region" description="Helical" evidence="8">
    <location>
        <begin position="179"/>
        <end position="201"/>
    </location>
</feature>
<dbReference type="Proteomes" id="UP001322664">
    <property type="component" value="Chromosome"/>
</dbReference>
<evidence type="ECO:0000256" key="5">
    <source>
        <dbReference type="ARBA" id="ARBA00029447"/>
    </source>
</evidence>
<evidence type="ECO:0000259" key="10">
    <source>
        <dbReference type="PROSITE" id="PS50885"/>
    </source>
</evidence>
<evidence type="ECO:0000256" key="3">
    <source>
        <dbReference type="ARBA" id="ARBA00023136"/>
    </source>
</evidence>
<dbReference type="PANTHER" id="PTHR32089:SF112">
    <property type="entry name" value="LYSOZYME-LIKE PROTEIN-RELATED"/>
    <property type="match status" value="1"/>
</dbReference>
<comment type="similarity">
    <text evidence="5">Belongs to the methyl-accepting chemotaxis (MCP) protein family.</text>
</comment>
<dbReference type="PROSITE" id="PS50111">
    <property type="entry name" value="CHEMOTAXIS_TRANSDUC_2"/>
    <property type="match status" value="1"/>
</dbReference>
<accession>A0ABZ0RVK1</accession>
<dbReference type="PRINTS" id="PR00260">
    <property type="entry name" value="CHEMTRNSDUCR"/>
</dbReference>
<dbReference type="Pfam" id="PF00672">
    <property type="entry name" value="HAMP"/>
    <property type="match status" value="1"/>
</dbReference>
<evidence type="ECO:0000256" key="8">
    <source>
        <dbReference type="SAM" id="Phobius"/>
    </source>
</evidence>
<gene>
    <name evidence="11" type="ORF">R6U77_15825</name>
</gene>
<dbReference type="InterPro" id="IPR004090">
    <property type="entry name" value="Chemotax_Me-accpt_rcpt"/>
</dbReference>
<keyword evidence="12" id="KW-1185">Reference proteome</keyword>
<feature type="domain" description="HAMP" evidence="10">
    <location>
        <begin position="203"/>
        <end position="256"/>
    </location>
</feature>
<dbReference type="Pfam" id="PF00015">
    <property type="entry name" value="MCPsignal"/>
    <property type="match status" value="1"/>
</dbReference>
<dbReference type="Gene3D" id="1.10.287.950">
    <property type="entry name" value="Methyl-accepting chemotaxis protein"/>
    <property type="match status" value="1"/>
</dbReference>
<keyword evidence="3 8" id="KW-0472">Membrane</keyword>
<keyword evidence="8" id="KW-0812">Transmembrane</keyword>
<dbReference type="PROSITE" id="PS50885">
    <property type="entry name" value="HAMP"/>
    <property type="match status" value="1"/>
</dbReference>
<keyword evidence="2" id="KW-1003">Cell membrane</keyword>
<evidence type="ECO:0000256" key="2">
    <source>
        <dbReference type="ARBA" id="ARBA00022475"/>
    </source>
</evidence>
<feature type="domain" description="Methyl-accepting transducer" evidence="9">
    <location>
        <begin position="275"/>
        <end position="511"/>
    </location>
</feature>
<dbReference type="InterPro" id="IPR024478">
    <property type="entry name" value="HlyB_4HB_MCP"/>
</dbReference>
<dbReference type="EMBL" id="CP137624">
    <property type="protein sequence ID" value="WPK11341.1"/>
    <property type="molecule type" value="Genomic_DNA"/>
</dbReference>
<dbReference type="Pfam" id="PF12729">
    <property type="entry name" value="4HB_MCP_1"/>
    <property type="match status" value="1"/>
</dbReference>
<keyword evidence="8" id="KW-1133">Transmembrane helix</keyword>
<dbReference type="CDD" id="cd06225">
    <property type="entry name" value="HAMP"/>
    <property type="match status" value="1"/>
</dbReference>
<dbReference type="PANTHER" id="PTHR32089">
    <property type="entry name" value="METHYL-ACCEPTING CHEMOTAXIS PROTEIN MCPB"/>
    <property type="match status" value="1"/>
</dbReference>
<protein>
    <submittedName>
        <fullName evidence="11">Methyl-accepting chemotaxis protein</fullName>
    </submittedName>
</protein>
<keyword evidence="7" id="KW-0175">Coiled coil</keyword>
<dbReference type="Gene3D" id="6.10.340.10">
    <property type="match status" value="1"/>
</dbReference>
<dbReference type="SUPFAM" id="SSF58104">
    <property type="entry name" value="Methyl-accepting chemotaxis protein (MCP) signaling domain"/>
    <property type="match status" value="1"/>
</dbReference>
<feature type="coiled-coil region" evidence="7">
    <location>
        <begin position="151"/>
        <end position="178"/>
    </location>
</feature>
<evidence type="ECO:0000256" key="4">
    <source>
        <dbReference type="ARBA" id="ARBA00023224"/>
    </source>
</evidence>
<dbReference type="RefSeq" id="WP_319836393.1">
    <property type="nucleotide sequence ID" value="NZ_CP137624.1"/>
</dbReference>
<evidence type="ECO:0000256" key="7">
    <source>
        <dbReference type="SAM" id="Coils"/>
    </source>
</evidence>
<name>A0ABZ0RVK1_9BACI</name>
<proteinExistence type="inferred from homology"/>
<evidence type="ECO:0000256" key="6">
    <source>
        <dbReference type="PROSITE-ProRule" id="PRU00284"/>
    </source>
</evidence>
<comment type="subcellular location">
    <subcellularLocation>
        <location evidence="1">Cell membrane</location>
    </subcellularLocation>
</comment>
<dbReference type="InterPro" id="IPR003660">
    <property type="entry name" value="HAMP_dom"/>
</dbReference>
<sequence>MSIRTKIFISFATILLMVLIASGINYTQLQRVQSMYEKMINEEQANVLTIADIRNNMTTQGMMIRQYVISGDMSILPEIIEQREQMNGLLATLEQNNQDTYVSEELLAIDGYMEEFNLAMEDAISQTKAMNYDRAKSIIVNQLRPPNQSLIQRATNLTKHYEANLEQIQKEAKTAAKSASLLSAIVLVLSIIVAVIISIIMSKNFLNPIKKLQSALSVIAQGNLQQDDIQVKSKDEFRDLADSFNLMKNELKTVIISVAENTTKLSDSSEQLTKNTNAVASSVQQTSAVADKLAIGSHHSATAANESATAMDETAEAVQKIVHSTVALHTNALTTQTLASEGSSNIEIAGKQMQEIQQSTTLTSNLIDQLIARSNEIDQITAAITEITEQTNLLALNAAIEAARAGEHGKGFSIVAEEVRRLAEQSKHSAAAIVQVTTAIRQDTEHVAQAIHDSVQNAATGVTVVQTAGETFDKIHTAIEEMTEEIGAVSSLTEHISATAEEVAASVAHIASDANDAASYTQEVASMTQQQVNVLQELNTISSELKNQSMHLQNIVEKFEC</sequence>
<dbReference type="SMART" id="SM00283">
    <property type="entry name" value="MA"/>
    <property type="match status" value="1"/>
</dbReference>
<dbReference type="InterPro" id="IPR004089">
    <property type="entry name" value="MCPsignal_dom"/>
</dbReference>
<dbReference type="SMART" id="SM00304">
    <property type="entry name" value="HAMP"/>
    <property type="match status" value="1"/>
</dbReference>
<evidence type="ECO:0000313" key="12">
    <source>
        <dbReference type="Proteomes" id="UP001322664"/>
    </source>
</evidence>
<keyword evidence="4 6" id="KW-0807">Transducer</keyword>